<sequence length="136" mass="14631">MSLSKMLPLAMLASVLSQPVFAQQVPLEKNQTVRDGFYAIGLADEIRKNCPQISPRLVRAYAMLKGLEKYARDNGYTEADVKALEDNDAAKDALRAEVRAELASRGATAGNASGYCKVGREEIARGTAAGRLLKGS</sequence>
<accession>A0A934IKA6</accession>
<evidence type="ECO:0000313" key="3">
    <source>
        <dbReference type="Proteomes" id="UP000642488"/>
    </source>
</evidence>
<keyword evidence="1" id="KW-0732">Signal</keyword>
<dbReference type="Pfam" id="PF17267">
    <property type="entry name" value="DUF5333"/>
    <property type="match status" value="1"/>
</dbReference>
<dbReference type="RefSeq" id="WP_198916690.1">
    <property type="nucleotide sequence ID" value="NZ_JAEKPD010000010.1"/>
</dbReference>
<reference evidence="2" key="1">
    <citation type="submission" date="2020-12" db="EMBL/GenBank/DDBJ databases">
        <title>Bacterial taxonomy.</title>
        <authorList>
            <person name="Pan X."/>
        </authorList>
    </citation>
    <scope>NUCLEOTIDE SEQUENCE</scope>
    <source>
        <strain evidence="2">KCTC 52957</strain>
    </source>
</reference>
<feature type="signal peptide" evidence="1">
    <location>
        <begin position="1"/>
        <end position="22"/>
    </location>
</feature>
<feature type="chain" id="PRO_5037197281" evidence="1">
    <location>
        <begin position="23"/>
        <end position="136"/>
    </location>
</feature>
<evidence type="ECO:0000256" key="1">
    <source>
        <dbReference type="SAM" id="SignalP"/>
    </source>
</evidence>
<protein>
    <submittedName>
        <fullName evidence="2">DUF5333 domain-containing protein</fullName>
    </submittedName>
</protein>
<gene>
    <name evidence="2" type="ORF">ILP92_12305</name>
</gene>
<organism evidence="2 3">
    <name type="scientific">Palleronia pontilimi</name>
    <dbReference type="NCBI Taxonomy" id="1964209"/>
    <lineage>
        <taxon>Bacteria</taxon>
        <taxon>Pseudomonadati</taxon>
        <taxon>Pseudomonadota</taxon>
        <taxon>Alphaproteobacteria</taxon>
        <taxon>Rhodobacterales</taxon>
        <taxon>Roseobacteraceae</taxon>
        <taxon>Palleronia</taxon>
    </lineage>
</organism>
<name>A0A934IKA6_9RHOB</name>
<dbReference type="EMBL" id="JAEKPD010000010">
    <property type="protein sequence ID" value="MBJ3763529.1"/>
    <property type="molecule type" value="Genomic_DNA"/>
</dbReference>
<keyword evidence="3" id="KW-1185">Reference proteome</keyword>
<evidence type="ECO:0000313" key="2">
    <source>
        <dbReference type="EMBL" id="MBJ3763529.1"/>
    </source>
</evidence>
<dbReference type="Proteomes" id="UP000642488">
    <property type="component" value="Unassembled WGS sequence"/>
</dbReference>
<proteinExistence type="predicted"/>
<comment type="caution">
    <text evidence="2">The sequence shown here is derived from an EMBL/GenBank/DDBJ whole genome shotgun (WGS) entry which is preliminary data.</text>
</comment>
<dbReference type="AlphaFoldDB" id="A0A934IKA6"/>
<dbReference type="InterPro" id="IPR020349">
    <property type="entry name" value="Uncharacterised_14.7kDa"/>
</dbReference>